<keyword evidence="4" id="KW-1185">Reference proteome</keyword>
<feature type="signal peptide" evidence="2">
    <location>
        <begin position="1"/>
        <end position="22"/>
    </location>
</feature>
<organism evidence="3 4">
    <name type="scientific">Perilla frutescens var. hirtella</name>
    <name type="common">Perilla citriodora</name>
    <name type="synonym">Perilla setoyensis</name>
    <dbReference type="NCBI Taxonomy" id="608512"/>
    <lineage>
        <taxon>Eukaryota</taxon>
        <taxon>Viridiplantae</taxon>
        <taxon>Streptophyta</taxon>
        <taxon>Embryophyta</taxon>
        <taxon>Tracheophyta</taxon>
        <taxon>Spermatophyta</taxon>
        <taxon>Magnoliopsida</taxon>
        <taxon>eudicotyledons</taxon>
        <taxon>Gunneridae</taxon>
        <taxon>Pentapetalae</taxon>
        <taxon>asterids</taxon>
        <taxon>lamiids</taxon>
        <taxon>Lamiales</taxon>
        <taxon>Lamiaceae</taxon>
        <taxon>Nepetoideae</taxon>
        <taxon>Elsholtzieae</taxon>
        <taxon>Perilla</taxon>
    </lineage>
</organism>
<name>A0AAD4J1M9_PERFH</name>
<dbReference type="EMBL" id="SDAM02000175">
    <property type="protein sequence ID" value="KAH6825479.1"/>
    <property type="molecule type" value="Genomic_DNA"/>
</dbReference>
<keyword evidence="2" id="KW-0732">Signal</keyword>
<comment type="caution">
    <text evidence="3">The sequence shown here is derived from an EMBL/GenBank/DDBJ whole genome shotgun (WGS) entry which is preliminary data.</text>
</comment>
<proteinExistence type="predicted"/>
<accession>A0AAD4J1M9</accession>
<feature type="region of interest" description="Disordered" evidence="1">
    <location>
        <begin position="56"/>
        <end position="86"/>
    </location>
</feature>
<dbReference type="Proteomes" id="UP001190926">
    <property type="component" value="Unassembled WGS sequence"/>
</dbReference>
<evidence type="ECO:0000256" key="1">
    <source>
        <dbReference type="SAM" id="MobiDB-lite"/>
    </source>
</evidence>
<dbReference type="AlphaFoldDB" id="A0AAD4J1M9"/>
<evidence type="ECO:0000313" key="3">
    <source>
        <dbReference type="EMBL" id="KAH6825479.1"/>
    </source>
</evidence>
<reference evidence="3 4" key="1">
    <citation type="journal article" date="2021" name="Nat. Commun.">
        <title>Incipient diploidization of the medicinal plant Perilla within 10,000 years.</title>
        <authorList>
            <person name="Zhang Y."/>
            <person name="Shen Q."/>
            <person name="Leng L."/>
            <person name="Zhang D."/>
            <person name="Chen S."/>
            <person name="Shi Y."/>
            <person name="Ning Z."/>
            <person name="Chen S."/>
        </authorList>
    </citation>
    <scope>NUCLEOTIDE SEQUENCE [LARGE SCALE GENOMIC DNA]</scope>
    <source>
        <strain evidence="4">cv. PC099</strain>
    </source>
</reference>
<keyword evidence="3" id="KW-0812">Transmembrane</keyword>
<feature type="chain" id="PRO_5042228714" evidence="2">
    <location>
        <begin position="23"/>
        <end position="86"/>
    </location>
</feature>
<evidence type="ECO:0000256" key="2">
    <source>
        <dbReference type="SAM" id="SignalP"/>
    </source>
</evidence>
<sequence>MATKTNLARFVVLISLIVFSSNQVLRSEARVLTGVNVGPTSHRSVESPSYKDIGKQRFNVDDDGYMDSYRPTTPGRSPGIGHSKHD</sequence>
<gene>
    <name evidence="3" type="ORF">C2S53_005966</name>
</gene>
<evidence type="ECO:0000313" key="4">
    <source>
        <dbReference type="Proteomes" id="UP001190926"/>
    </source>
</evidence>
<keyword evidence="3" id="KW-0472">Membrane</keyword>
<protein>
    <submittedName>
        <fullName evidence="3">Transmembrane protein</fullName>
    </submittedName>
</protein>